<dbReference type="NCBIfam" id="TIGR01428">
    <property type="entry name" value="HAD_type_II"/>
    <property type="match status" value="1"/>
</dbReference>
<comment type="caution">
    <text evidence="3">The sequence shown here is derived from an EMBL/GenBank/DDBJ whole genome shotgun (WGS) entry which is preliminary data.</text>
</comment>
<evidence type="ECO:0000256" key="2">
    <source>
        <dbReference type="ARBA" id="ARBA00022801"/>
    </source>
</evidence>
<reference evidence="3 4" key="1">
    <citation type="submission" date="2016-07" db="EMBL/GenBank/DDBJ databases">
        <title>Pervasive Adenine N6-methylation of Active Genes in Fungi.</title>
        <authorList>
            <consortium name="DOE Joint Genome Institute"/>
            <person name="Mondo S.J."/>
            <person name="Dannebaum R.O."/>
            <person name="Kuo R.C."/>
            <person name="Labutti K."/>
            <person name="Haridas S."/>
            <person name="Kuo A."/>
            <person name="Salamov A."/>
            <person name="Ahrendt S.R."/>
            <person name="Lipzen A."/>
            <person name="Sullivan W."/>
            <person name="Andreopoulos W.B."/>
            <person name="Clum A."/>
            <person name="Lindquist E."/>
            <person name="Daum C."/>
            <person name="Ramamoorthy G.K."/>
            <person name="Gryganskyi A."/>
            <person name="Culley D."/>
            <person name="Magnuson J.K."/>
            <person name="James T.Y."/>
            <person name="O'Malley M.A."/>
            <person name="Stajich J.E."/>
            <person name="Spatafora J.W."/>
            <person name="Visel A."/>
            <person name="Grigoriev I.V."/>
        </authorList>
    </citation>
    <scope>NUCLEOTIDE SEQUENCE [LARGE SCALE GENOMIC DNA]</scope>
    <source>
        <strain evidence="3 4">CBS 129021</strain>
    </source>
</reference>
<keyword evidence="2" id="KW-0378">Hydrolase</keyword>
<dbReference type="InterPro" id="IPR006439">
    <property type="entry name" value="HAD-SF_hydro_IA"/>
</dbReference>
<dbReference type="GO" id="GO:0019120">
    <property type="term" value="F:hydrolase activity, acting on acid halide bonds, in C-halide compounds"/>
    <property type="evidence" value="ECO:0007669"/>
    <property type="project" value="InterPro"/>
</dbReference>
<proteinExistence type="inferred from homology"/>
<evidence type="ECO:0000313" key="3">
    <source>
        <dbReference type="EMBL" id="ORY60985.1"/>
    </source>
</evidence>
<dbReference type="InterPro" id="IPR023198">
    <property type="entry name" value="PGP-like_dom2"/>
</dbReference>
<sequence length="252" mass="27788">MREKAVIVFDLYGTLLSTESIAHELSKLFGTDRAKSIAALWRRYQLEYTWRINSMGEYKNFSEITRSSLGHALAEHDLAISTEQANHLMKSYDSLHVFSEIPSALKVLGQNSHLVEAYVFSNGTEEMVSNSVKLSPDLGPHADIFKSLVTVDTLQVYKPDVGVYEHLLRAVGREGSKNRTWLVSADPFDVVGSKSAGLKSAWIDRAGKGWMDRLDEMLPPSIIAKGVDEAVKSIVAWEEKTVAAAAATAAES</sequence>
<dbReference type="PRINTS" id="PR00413">
    <property type="entry name" value="HADHALOGNASE"/>
</dbReference>
<keyword evidence="4" id="KW-1185">Reference proteome</keyword>
<dbReference type="OrthoDB" id="3256520at2759"/>
<dbReference type="EMBL" id="MCFJ01000011">
    <property type="protein sequence ID" value="ORY60985.1"/>
    <property type="molecule type" value="Genomic_DNA"/>
</dbReference>
<dbReference type="AlphaFoldDB" id="A0A1Y2DQR4"/>
<dbReference type="RefSeq" id="XP_040713212.1">
    <property type="nucleotide sequence ID" value="XM_040864224.1"/>
</dbReference>
<dbReference type="SFLD" id="SFLDS00003">
    <property type="entry name" value="Haloacid_Dehalogenase"/>
    <property type="match status" value="1"/>
</dbReference>
<evidence type="ECO:0000256" key="1">
    <source>
        <dbReference type="ARBA" id="ARBA00008106"/>
    </source>
</evidence>
<gene>
    <name evidence="3" type="ORF">BCR38DRAFT_488046</name>
</gene>
<dbReference type="InterPro" id="IPR036412">
    <property type="entry name" value="HAD-like_sf"/>
</dbReference>
<dbReference type="InterPro" id="IPR051540">
    <property type="entry name" value="S-2-haloacid_dehalogenase"/>
</dbReference>
<evidence type="ECO:0000313" key="4">
    <source>
        <dbReference type="Proteomes" id="UP000193689"/>
    </source>
</evidence>
<dbReference type="Gene3D" id="3.40.50.1000">
    <property type="entry name" value="HAD superfamily/HAD-like"/>
    <property type="match status" value="1"/>
</dbReference>
<dbReference type="GeneID" id="63780436"/>
<dbReference type="PANTHER" id="PTHR43316:SF3">
    <property type="entry name" value="HALOACID DEHALOGENASE, TYPE II (AFU_ORTHOLOGUE AFUA_2G07750)-RELATED"/>
    <property type="match status" value="1"/>
</dbReference>
<dbReference type="InParanoid" id="A0A1Y2DQR4"/>
<organism evidence="3 4">
    <name type="scientific">Pseudomassariella vexata</name>
    <dbReference type="NCBI Taxonomy" id="1141098"/>
    <lineage>
        <taxon>Eukaryota</taxon>
        <taxon>Fungi</taxon>
        <taxon>Dikarya</taxon>
        <taxon>Ascomycota</taxon>
        <taxon>Pezizomycotina</taxon>
        <taxon>Sordariomycetes</taxon>
        <taxon>Xylariomycetidae</taxon>
        <taxon>Amphisphaeriales</taxon>
        <taxon>Pseudomassariaceae</taxon>
        <taxon>Pseudomassariella</taxon>
    </lineage>
</organism>
<accession>A0A1Y2DQR4</accession>
<dbReference type="PANTHER" id="PTHR43316">
    <property type="entry name" value="HYDROLASE, HALOACID DELAHOGENASE-RELATED"/>
    <property type="match status" value="1"/>
</dbReference>
<dbReference type="Gene3D" id="1.10.150.240">
    <property type="entry name" value="Putative phosphatase, domain 2"/>
    <property type="match status" value="1"/>
</dbReference>
<dbReference type="InterPro" id="IPR023214">
    <property type="entry name" value="HAD_sf"/>
</dbReference>
<dbReference type="GO" id="GO:0016791">
    <property type="term" value="F:phosphatase activity"/>
    <property type="evidence" value="ECO:0007669"/>
    <property type="project" value="UniProtKB-ARBA"/>
</dbReference>
<dbReference type="SFLD" id="SFLDG01129">
    <property type="entry name" value="C1.5:_HAD__Beta-PGM__Phosphata"/>
    <property type="match status" value="1"/>
</dbReference>
<dbReference type="SUPFAM" id="SSF56784">
    <property type="entry name" value="HAD-like"/>
    <property type="match status" value="1"/>
</dbReference>
<comment type="similarity">
    <text evidence="1">Belongs to the HAD-like hydrolase superfamily. S-2-haloalkanoic acid dehalogenase family.</text>
</comment>
<dbReference type="NCBIfam" id="TIGR01493">
    <property type="entry name" value="HAD-SF-IA-v2"/>
    <property type="match status" value="1"/>
</dbReference>
<dbReference type="STRING" id="1141098.A0A1Y2DQR4"/>
<name>A0A1Y2DQR4_9PEZI</name>
<dbReference type="Proteomes" id="UP000193689">
    <property type="component" value="Unassembled WGS sequence"/>
</dbReference>
<dbReference type="Pfam" id="PF00702">
    <property type="entry name" value="Hydrolase"/>
    <property type="match status" value="1"/>
</dbReference>
<dbReference type="InterPro" id="IPR006328">
    <property type="entry name" value="2-HAD"/>
</dbReference>
<protein>
    <submittedName>
        <fullName evidence="3">HAD-like domain-containing protein</fullName>
    </submittedName>
</protein>